<gene>
    <name evidence="2" type="ORF">IZT61_06180</name>
</gene>
<evidence type="ECO:0000259" key="1">
    <source>
        <dbReference type="Pfam" id="PF19404"/>
    </source>
</evidence>
<name>A0A7S9Q0J4_9SPHI</name>
<dbReference type="EMBL" id="CP064939">
    <property type="protein sequence ID" value="QPH40851.1"/>
    <property type="molecule type" value="Genomic_DNA"/>
</dbReference>
<feature type="domain" description="DUF5977" evidence="1">
    <location>
        <begin position="448"/>
        <end position="511"/>
    </location>
</feature>
<reference evidence="2 3" key="1">
    <citation type="submission" date="2020-11" db="EMBL/GenBank/DDBJ databases">
        <title>Pedobacter endophytica, an endophytic bacteria isolated form Carex pumila.</title>
        <authorList>
            <person name="Peng Y."/>
            <person name="Jiang L."/>
            <person name="Lee J."/>
        </authorList>
    </citation>
    <scope>NUCLEOTIDE SEQUENCE [LARGE SCALE GENOMIC DNA]</scope>
    <source>
        <strain evidence="2 3">JBR3-12</strain>
    </source>
</reference>
<dbReference type="KEGG" id="pex:IZT61_06180"/>
<dbReference type="InterPro" id="IPR046020">
    <property type="entry name" value="DUF5977"/>
</dbReference>
<proteinExistence type="predicted"/>
<dbReference type="Proteomes" id="UP000594759">
    <property type="component" value="Chromosome"/>
</dbReference>
<keyword evidence="3" id="KW-1185">Reference proteome</keyword>
<dbReference type="Pfam" id="PF19404">
    <property type="entry name" value="DUF5977"/>
    <property type="match status" value="1"/>
</dbReference>
<accession>A0A7S9Q0J4</accession>
<protein>
    <recommendedName>
        <fullName evidence="1">DUF5977 domain-containing protein</fullName>
    </recommendedName>
</protein>
<evidence type="ECO:0000313" key="2">
    <source>
        <dbReference type="EMBL" id="QPH40851.1"/>
    </source>
</evidence>
<dbReference type="AlphaFoldDB" id="A0A7S9Q0J4"/>
<organism evidence="2 3">
    <name type="scientific">Pedobacter endophyticus</name>
    <dbReference type="NCBI Taxonomy" id="2789740"/>
    <lineage>
        <taxon>Bacteria</taxon>
        <taxon>Pseudomonadati</taxon>
        <taxon>Bacteroidota</taxon>
        <taxon>Sphingobacteriia</taxon>
        <taxon>Sphingobacteriales</taxon>
        <taxon>Sphingobacteriaceae</taxon>
        <taxon>Pedobacter</taxon>
    </lineage>
</organism>
<sequence length="616" mass="67537">MPNTPCLYGPPFSLLGEMYFIDDQVDFYVSVDSSAQQNTIKAYEWYLDQSLVLENNTSAFRAKVTEGKHIVGVRILTADGWSGIKTFSFNTYKFPVSLNIYGVDTLDEGGSTEYRIVRVFSDQTTEDVTDEYTLWSTGGCFDGNIFTARIDPDSDQDMKITINASKNSDVTKDVTIINTTGPVLKSIMINGLTVVNEGTTTPYAVTGTYSDGIKRDISASYTLQSSEGHFDGLTYYAPTNNTFNDTRQVTITAVQNGAIKATSVITIKDVNSKPGVLVVDFLNSPPMNMIAFIENDEVTVSHEPAYTRRNTVPSFGDIAQMYVLASDFISEGPVKWRVQFNIARLMAEYPGSENFAFHIKGRANQATGLSGAYSLKTHDAQMIMRGASGSLVPSVSGGSNYSSLVNFSANAGGGANGDFTEQTLSTIIKFNYNVPNDILTYSLSSLDYLSDEIQEVVQKNDCDQDLEGSWVTYTLPAGAFSSRISQVEANNHARKFFDSNKQQHANYSGTCADASVDRTFTVFVTGNGFLLKADNEPITEDLSVEMTYKINYSPNDPNYPGEESPLLNATITLPAYTTSIQDDSINPSPHGTISVLSHLFWPSRSDNHHINVVLSN</sequence>
<evidence type="ECO:0000313" key="3">
    <source>
        <dbReference type="Proteomes" id="UP000594759"/>
    </source>
</evidence>